<dbReference type="Pfam" id="PF01288">
    <property type="entry name" value="HPPK"/>
    <property type="match status" value="1"/>
</dbReference>
<evidence type="ECO:0000256" key="5">
    <source>
        <dbReference type="ARBA" id="ARBA00022679"/>
    </source>
</evidence>
<dbReference type="CDD" id="cd00483">
    <property type="entry name" value="HPPK"/>
    <property type="match status" value="1"/>
</dbReference>
<dbReference type="EC" id="2.7.6.3" evidence="3"/>
<reference evidence="14 15" key="1">
    <citation type="submission" date="2018-05" db="EMBL/GenBank/DDBJ databases">
        <title>Complete genome sequence of Massilia oculi sp. nov. CCUG 43427T (=DSM 26321T), the type strain of M. oculi, and comparison with genome sequences of other Massilia strains.</title>
        <authorList>
            <person name="Zhu B."/>
        </authorList>
    </citation>
    <scope>NUCLEOTIDE SEQUENCE [LARGE SCALE GENOMIC DNA]</scope>
    <source>
        <strain evidence="14 15">CCUG 43427</strain>
    </source>
</reference>
<name>A0A2S2DK79_9BURK</name>
<sequence length="157" mass="16781">MIAWVGIGANLGDAQANVLDALARLARLGGSTLLHTSSLYRTAPIDSSGDDYINAVACLDTTLAPHDLLRALQDIEQAHGRERPYHNAPRTLDLDLLLYGDEVIASPALSVPHPRMHERAFVLQPLLEIAPDIDIPGHGPARSFAALVAGQTIARLA</sequence>
<evidence type="ECO:0000313" key="15">
    <source>
        <dbReference type="Proteomes" id="UP000245820"/>
    </source>
</evidence>
<dbReference type="OrthoDB" id="9808041at2"/>
<dbReference type="AlphaFoldDB" id="A0A2S2DK79"/>
<dbReference type="EMBL" id="CP029343">
    <property type="protein sequence ID" value="AWL05783.1"/>
    <property type="molecule type" value="Genomic_DNA"/>
</dbReference>
<dbReference type="GO" id="GO:0016301">
    <property type="term" value="F:kinase activity"/>
    <property type="evidence" value="ECO:0007669"/>
    <property type="project" value="UniProtKB-KW"/>
</dbReference>
<evidence type="ECO:0000256" key="3">
    <source>
        <dbReference type="ARBA" id="ARBA00013253"/>
    </source>
</evidence>
<keyword evidence="6" id="KW-0547">Nucleotide-binding</keyword>
<gene>
    <name evidence="14" type="primary">folK</name>
    <name evidence="14" type="ORF">DIR46_16035</name>
</gene>
<dbReference type="PROSITE" id="PS00794">
    <property type="entry name" value="HPPK"/>
    <property type="match status" value="1"/>
</dbReference>
<keyword evidence="5" id="KW-0808">Transferase</keyword>
<dbReference type="GO" id="GO:0046656">
    <property type="term" value="P:folic acid biosynthetic process"/>
    <property type="evidence" value="ECO:0007669"/>
    <property type="project" value="UniProtKB-KW"/>
</dbReference>
<keyword evidence="8" id="KW-0067">ATP-binding</keyword>
<evidence type="ECO:0000256" key="7">
    <source>
        <dbReference type="ARBA" id="ARBA00022777"/>
    </source>
</evidence>
<dbReference type="InterPro" id="IPR000550">
    <property type="entry name" value="Hppk"/>
</dbReference>
<comment type="function">
    <text evidence="10">Catalyzes the transfer of pyrophosphate from adenosine triphosphate (ATP) to 6-hydroxymethyl-7,8-dihydropterin, an enzymatic step in folate biosynthesis pathway.</text>
</comment>
<evidence type="ECO:0000256" key="4">
    <source>
        <dbReference type="ARBA" id="ARBA00016218"/>
    </source>
</evidence>
<proteinExistence type="inferred from homology"/>
<evidence type="ECO:0000256" key="11">
    <source>
        <dbReference type="ARBA" id="ARBA00029766"/>
    </source>
</evidence>
<evidence type="ECO:0000256" key="6">
    <source>
        <dbReference type="ARBA" id="ARBA00022741"/>
    </source>
</evidence>
<evidence type="ECO:0000256" key="12">
    <source>
        <dbReference type="ARBA" id="ARBA00033413"/>
    </source>
</evidence>
<feature type="domain" description="7,8-dihydro-6-hydroxymethylpterin-pyrophosphokinase" evidence="13">
    <location>
        <begin position="86"/>
        <end position="97"/>
    </location>
</feature>
<evidence type="ECO:0000256" key="10">
    <source>
        <dbReference type="ARBA" id="ARBA00029409"/>
    </source>
</evidence>
<evidence type="ECO:0000313" key="14">
    <source>
        <dbReference type="EMBL" id="AWL05783.1"/>
    </source>
</evidence>
<evidence type="ECO:0000259" key="13">
    <source>
        <dbReference type="PROSITE" id="PS00794"/>
    </source>
</evidence>
<dbReference type="RefSeq" id="WP_109346112.1">
    <property type="nucleotide sequence ID" value="NZ_CP029343.1"/>
</dbReference>
<evidence type="ECO:0000256" key="1">
    <source>
        <dbReference type="ARBA" id="ARBA00005051"/>
    </source>
</evidence>
<evidence type="ECO:0000256" key="8">
    <source>
        <dbReference type="ARBA" id="ARBA00022840"/>
    </source>
</evidence>
<evidence type="ECO:0000256" key="9">
    <source>
        <dbReference type="ARBA" id="ARBA00022909"/>
    </source>
</evidence>
<keyword evidence="15" id="KW-1185">Reference proteome</keyword>
<dbReference type="PANTHER" id="PTHR43071">
    <property type="entry name" value="2-AMINO-4-HYDROXY-6-HYDROXYMETHYLDIHYDROPTERIDINE PYROPHOSPHOKINASE"/>
    <property type="match status" value="1"/>
</dbReference>
<protein>
    <recommendedName>
        <fullName evidence="4">2-amino-4-hydroxy-6-hydroxymethyldihydropteridine pyrophosphokinase</fullName>
        <ecNumber evidence="3">2.7.6.3</ecNumber>
    </recommendedName>
    <alternativeName>
        <fullName evidence="11">6-hydroxymethyl-7,8-dihydropterin pyrophosphokinase</fullName>
    </alternativeName>
    <alternativeName>
        <fullName evidence="12">7,8-dihydro-6-hydroxymethylpterin-pyrophosphokinase</fullName>
    </alternativeName>
</protein>
<keyword evidence="9" id="KW-0289">Folate biosynthesis</keyword>
<dbReference type="SUPFAM" id="SSF55083">
    <property type="entry name" value="6-hydroxymethyl-7,8-dihydropterin pyrophosphokinase, HPPK"/>
    <property type="match status" value="1"/>
</dbReference>
<accession>A0A2S2DK79</accession>
<dbReference type="NCBIfam" id="TIGR01498">
    <property type="entry name" value="folK"/>
    <property type="match status" value="1"/>
</dbReference>
<comment type="similarity">
    <text evidence="2">Belongs to the HPPK family.</text>
</comment>
<dbReference type="GO" id="GO:0005524">
    <property type="term" value="F:ATP binding"/>
    <property type="evidence" value="ECO:0007669"/>
    <property type="project" value="UniProtKB-KW"/>
</dbReference>
<dbReference type="UniPathway" id="UPA00077">
    <property type="reaction ID" value="UER00155"/>
</dbReference>
<keyword evidence="7 14" id="KW-0418">Kinase</keyword>
<dbReference type="KEGG" id="mtim:DIR46_16035"/>
<comment type="pathway">
    <text evidence="1">Cofactor biosynthesis; tetrahydrofolate biosynthesis; 2-amino-4-hydroxy-6-hydroxymethyl-7,8-dihydropteridine diphosphate from 7,8-dihydroneopterin triphosphate: step 4/4.</text>
</comment>
<dbReference type="GO" id="GO:0003848">
    <property type="term" value="F:2-amino-4-hydroxy-6-hydroxymethyldihydropteridine diphosphokinase activity"/>
    <property type="evidence" value="ECO:0007669"/>
    <property type="project" value="UniProtKB-EC"/>
</dbReference>
<organism evidence="14 15">
    <name type="scientific">Massilia oculi</name>
    <dbReference type="NCBI Taxonomy" id="945844"/>
    <lineage>
        <taxon>Bacteria</taxon>
        <taxon>Pseudomonadati</taxon>
        <taxon>Pseudomonadota</taxon>
        <taxon>Betaproteobacteria</taxon>
        <taxon>Burkholderiales</taxon>
        <taxon>Oxalobacteraceae</taxon>
        <taxon>Telluria group</taxon>
        <taxon>Massilia</taxon>
    </lineage>
</organism>
<dbReference type="PANTHER" id="PTHR43071:SF1">
    <property type="entry name" value="2-AMINO-4-HYDROXY-6-HYDROXYMETHYLDIHYDROPTERIDINE PYROPHOSPHOKINASE"/>
    <property type="match status" value="1"/>
</dbReference>
<dbReference type="InterPro" id="IPR035907">
    <property type="entry name" value="Hppk_sf"/>
</dbReference>
<evidence type="ECO:0000256" key="2">
    <source>
        <dbReference type="ARBA" id="ARBA00005810"/>
    </source>
</evidence>
<dbReference type="GO" id="GO:0046654">
    <property type="term" value="P:tetrahydrofolate biosynthetic process"/>
    <property type="evidence" value="ECO:0007669"/>
    <property type="project" value="UniProtKB-UniPathway"/>
</dbReference>
<dbReference type="Proteomes" id="UP000245820">
    <property type="component" value="Chromosome"/>
</dbReference>
<dbReference type="Gene3D" id="3.30.70.560">
    <property type="entry name" value="7,8-Dihydro-6-hydroxymethylpterin-pyrophosphokinase HPPK"/>
    <property type="match status" value="1"/>
</dbReference>